<dbReference type="PIRSF" id="PIRSF003109">
    <property type="entry name" value="McrC"/>
    <property type="match status" value="1"/>
</dbReference>
<name>A0A1T4LU61_9PORP</name>
<protein>
    <submittedName>
        <fullName evidence="1">5-methylcytosine-specific restriction enzyme subunit McrC</fullName>
    </submittedName>
</protein>
<evidence type="ECO:0000313" key="2">
    <source>
        <dbReference type="Proteomes" id="UP000190121"/>
    </source>
</evidence>
<dbReference type="STRING" id="29524.SAMN02745171_00533"/>
<dbReference type="InterPro" id="IPR014407">
    <property type="entry name" value="McrC_bac"/>
</dbReference>
<accession>A0A1T4LU61</accession>
<proteinExistence type="predicted"/>
<evidence type="ECO:0000313" key="1">
    <source>
        <dbReference type="EMBL" id="SJZ58253.1"/>
    </source>
</evidence>
<dbReference type="InterPro" id="IPR019292">
    <property type="entry name" value="McrC"/>
</dbReference>
<dbReference type="RefSeq" id="WP_078736490.1">
    <property type="nucleotide sequence ID" value="NZ_FUXE01000004.1"/>
</dbReference>
<dbReference type="AlphaFoldDB" id="A0A1T4LU61"/>
<dbReference type="OrthoDB" id="307209at2"/>
<reference evidence="2" key="1">
    <citation type="submission" date="2017-02" db="EMBL/GenBank/DDBJ databases">
        <authorList>
            <person name="Varghese N."/>
            <person name="Submissions S."/>
        </authorList>
    </citation>
    <scope>NUCLEOTIDE SEQUENCE [LARGE SCALE GENOMIC DNA]</scope>
    <source>
        <strain evidence="2">ATCC 51356</strain>
    </source>
</reference>
<gene>
    <name evidence="1" type="ORF">SAMN02745171_00533</name>
</gene>
<dbReference type="PANTHER" id="PTHR38733">
    <property type="entry name" value="PROTEIN MCRC"/>
    <property type="match status" value="1"/>
</dbReference>
<dbReference type="Pfam" id="PF10117">
    <property type="entry name" value="McrBC"/>
    <property type="match status" value="1"/>
</dbReference>
<keyword evidence="2" id="KW-1185">Reference proteome</keyword>
<sequence length="349" mass="41090">MIINREIPIKNIYYMLSYAFKELRHNNYEHIEGEAFENIYDLLAEILFKGVSHLLKRGLHKEYILYEDTLSTLRGKLSLPETIKEKMAQRARLACTYDELTANNLFNRIIKSSLTRLIGERSVRSERRNALKKLLFFFDDIEAIELSRVPWSRLQYDRNSRTYQMLHNLCYFLWQRELLSNKAGSTQMEHFKHDQMPLLFQRFVLEYYKQHHPECRPSARQITWNFCENGSSSWSLLPAMQSDITLTSGERTLIIDTKYYSRTLQSHYNKATIHSDNLYQIHAYVINEDKAHNGKVDGMLLYAQTMAEEQPDERFVTPDGNILMVKTLDLSADFATIKTSLDTLLTYPL</sequence>
<dbReference type="Proteomes" id="UP000190121">
    <property type="component" value="Unassembled WGS sequence"/>
</dbReference>
<dbReference type="EMBL" id="FUXE01000004">
    <property type="protein sequence ID" value="SJZ58253.1"/>
    <property type="molecule type" value="Genomic_DNA"/>
</dbReference>
<dbReference type="NCBIfam" id="NF007277">
    <property type="entry name" value="PRK09736.1"/>
    <property type="match status" value="1"/>
</dbReference>
<organism evidence="1 2">
    <name type="scientific">Porphyromonas circumdentaria</name>
    <dbReference type="NCBI Taxonomy" id="29524"/>
    <lineage>
        <taxon>Bacteria</taxon>
        <taxon>Pseudomonadati</taxon>
        <taxon>Bacteroidota</taxon>
        <taxon>Bacteroidia</taxon>
        <taxon>Bacteroidales</taxon>
        <taxon>Porphyromonadaceae</taxon>
        <taxon>Porphyromonas</taxon>
    </lineage>
</organism>
<dbReference type="GO" id="GO:0009307">
    <property type="term" value="P:DNA restriction-modification system"/>
    <property type="evidence" value="ECO:0007669"/>
    <property type="project" value="InterPro"/>
</dbReference>
<dbReference type="PANTHER" id="PTHR38733:SF1">
    <property type="entry name" value="TYPE IV METHYL-DIRECTED RESTRICTION ENZYME ECOKMCRBC"/>
    <property type="match status" value="1"/>
</dbReference>